<dbReference type="KEGG" id="sata:C5746_35330"/>
<dbReference type="EMBL" id="CP027306">
    <property type="protein sequence ID" value="AXE81349.1"/>
    <property type="molecule type" value="Genomic_DNA"/>
</dbReference>
<dbReference type="RefSeq" id="WP_114247758.1">
    <property type="nucleotide sequence ID" value="NZ_CP027306.1"/>
</dbReference>
<evidence type="ECO:0000313" key="2">
    <source>
        <dbReference type="EMBL" id="AXE81349.1"/>
    </source>
</evidence>
<evidence type="ECO:0000313" key="3">
    <source>
        <dbReference type="Proteomes" id="UP000252698"/>
    </source>
</evidence>
<sequence>MSRIAEVIVLAQDADEVMEPLTRHDDTRTWNGAFSEMRPGGNWGFGWGAEFVRMHSRSGLLKHLESLPWPRPETVQVLIHDEEDDCFGLWMIHEGKLVEIPLPRTRRAYWSGPYDEEFPPDPGILNRTDSHPIDWPEEIEGGDQSRPPAW</sequence>
<reference evidence="2 3" key="1">
    <citation type="journal article" date="2018" name="Front. Microbiol.">
        <title>Genome Sequencing of Streptomyces atratus SCSIOZH16 and Activation Production of Nocardamine via Metabolic Engineering.</title>
        <authorList>
            <person name="Li Y."/>
            <person name="Zhang C."/>
            <person name="Liu C."/>
            <person name="Ju J."/>
            <person name="Ma J."/>
        </authorList>
    </citation>
    <scope>NUCLEOTIDE SEQUENCE [LARGE SCALE GENOMIC DNA]</scope>
    <source>
        <strain evidence="2 3">SCSIO_ZH16</strain>
    </source>
</reference>
<name>A0A2Z5JM53_STRAR</name>
<dbReference type="AlphaFoldDB" id="A0A2Z5JM53"/>
<dbReference type="GeneID" id="95523621"/>
<evidence type="ECO:0000256" key="1">
    <source>
        <dbReference type="SAM" id="MobiDB-lite"/>
    </source>
</evidence>
<gene>
    <name evidence="2" type="ORF">C5746_35330</name>
</gene>
<feature type="region of interest" description="Disordered" evidence="1">
    <location>
        <begin position="119"/>
        <end position="150"/>
    </location>
</feature>
<accession>A0A2Z5JM53</accession>
<proteinExistence type="predicted"/>
<protein>
    <submittedName>
        <fullName evidence="2">Uncharacterized protein</fullName>
    </submittedName>
</protein>
<organism evidence="2 3">
    <name type="scientific">Streptomyces atratus</name>
    <dbReference type="NCBI Taxonomy" id="1893"/>
    <lineage>
        <taxon>Bacteria</taxon>
        <taxon>Bacillati</taxon>
        <taxon>Actinomycetota</taxon>
        <taxon>Actinomycetes</taxon>
        <taxon>Kitasatosporales</taxon>
        <taxon>Streptomycetaceae</taxon>
        <taxon>Streptomyces</taxon>
    </lineage>
</organism>
<dbReference type="Proteomes" id="UP000252698">
    <property type="component" value="Chromosome"/>
</dbReference>